<dbReference type="AlphaFoldDB" id="A0A2A2M1P9"/>
<evidence type="ECO:0000256" key="1">
    <source>
        <dbReference type="SAM" id="MobiDB-lite"/>
    </source>
</evidence>
<keyword evidence="3" id="KW-1185">Reference proteome</keyword>
<protein>
    <submittedName>
        <fullName evidence="2">Uncharacterized protein</fullName>
    </submittedName>
</protein>
<evidence type="ECO:0000313" key="2">
    <source>
        <dbReference type="EMBL" id="PAV92157.1"/>
    </source>
</evidence>
<dbReference type="Proteomes" id="UP000218231">
    <property type="component" value="Unassembled WGS sequence"/>
</dbReference>
<gene>
    <name evidence="2" type="ORF">WR25_05325</name>
</gene>
<sequence length="110" mass="12186">MGNEGLSRAEPKPIEKRLSQSEGCHSHKQHKGPTPFAREARRDRQLRERELAQTNVANFENGEVEDEAQGTGAGRQRADSPQRPPHLLAQALQSFLSIDKEAGLYEIAAS</sequence>
<proteinExistence type="predicted"/>
<comment type="caution">
    <text evidence="2">The sequence shown here is derived from an EMBL/GenBank/DDBJ whole genome shotgun (WGS) entry which is preliminary data.</text>
</comment>
<evidence type="ECO:0000313" key="3">
    <source>
        <dbReference type="Proteomes" id="UP000218231"/>
    </source>
</evidence>
<feature type="region of interest" description="Disordered" evidence="1">
    <location>
        <begin position="1"/>
        <end position="85"/>
    </location>
</feature>
<dbReference type="EMBL" id="LIAE01006260">
    <property type="protein sequence ID" value="PAV92157.1"/>
    <property type="molecule type" value="Genomic_DNA"/>
</dbReference>
<reference evidence="2 3" key="1">
    <citation type="journal article" date="2017" name="Curr. Biol.">
        <title>Genome architecture and evolution of a unichromosomal asexual nematode.</title>
        <authorList>
            <person name="Fradin H."/>
            <person name="Zegar C."/>
            <person name="Gutwein M."/>
            <person name="Lucas J."/>
            <person name="Kovtun M."/>
            <person name="Corcoran D."/>
            <person name="Baugh L.R."/>
            <person name="Kiontke K."/>
            <person name="Gunsalus K."/>
            <person name="Fitch D.H."/>
            <person name="Piano F."/>
        </authorList>
    </citation>
    <scope>NUCLEOTIDE SEQUENCE [LARGE SCALE GENOMIC DNA]</scope>
    <source>
        <strain evidence="2">PF1309</strain>
    </source>
</reference>
<feature type="compositionally biased region" description="Basic and acidic residues" evidence="1">
    <location>
        <begin position="7"/>
        <end position="19"/>
    </location>
</feature>
<organism evidence="2 3">
    <name type="scientific">Diploscapter pachys</name>
    <dbReference type="NCBI Taxonomy" id="2018661"/>
    <lineage>
        <taxon>Eukaryota</taxon>
        <taxon>Metazoa</taxon>
        <taxon>Ecdysozoa</taxon>
        <taxon>Nematoda</taxon>
        <taxon>Chromadorea</taxon>
        <taxon>Rhabditida</taxon>
        <taxon>Rhabditina</taxon>
        <taxon>Rhabditomorpha</taxon>
        <taxon>Rhabditoidea</taxon>
        <taxon>Rhabditidae</taxon>
        <taxon>Diploscapter</taxon>
    </lineage>
</organism>
<feature type="compositionally biased region" description="Basic and acidic residues" evidence="1">
    <location>
        <begin position="38"/>
        <end position="51"/>
    </location>
</feature>
<accession>A0A2A2M1P9</accession>
<name>A0A2A2M1P9_9BILA</name>